<dbReference type="Proteomes" id="UP000315496">
    <property type="component" value="Chromosome 2"/>
</dbReference>
<evidence type="ECO:0000256" key="1">
    <source>
        <dbReference type="ARBA" id="ARBA00001933"/>
    </source>
</evidence>
<evidence type="ECO:0000256" key="6">
    <source>
        <dbReference type="ARBA" id="ARBA00025785"/>
    </source>
</evidence>
<sequence>MPSSQFSLRTISKSVLETEYAVRGAVPLRALAIDRELDDPELAKKYPFDRIVYCNIGNPMLLGLEYALFLRNYIALVLAPHVLTHSDAEICRIFNCNQNCIDRARAFLAKNPSGLGAYTTTKGFPSVRREVADFLERRDGFPADPEDIYLTDGASLPVKAVIKLLSGPNPFDSAILLPIPQYPLYSATLTLCSVHAVHYELHEEDDWSVRMDELRRRVDEHHATSKSTIRAIVIINPGNPTGSVLTHKALSSLVDFCDEKGLVILSDEVYQANIYAPEPEKDRPVFHSMKKVLREWEKAKGREGPSLFSFHSVSKGVLGECGLRGGFVECCNIPKDVGMELYKVFSLCLCANTVGQLAISVMTNPPDDVGYKKHTQTVFESLERRAQILSRSLGNVPFMTCETVSGAMYAFPRIYLPEYFVTEARKANLPPDSYYCLRLLEDTGVCTVPGSGFLQQSGTFHIRLTTLEDESRFEDFLLKIRNFHFKVWADASEPERTRVEEEIKRRMKK</sequence>
<dbReference type="Gene3D" id="1.10.287.1970">
    <property type="match status" value="1"/>
</dbReference>
<accession>A0A4Z1SQX5</accession>
<comment type="subunit">
    <text evidence="2">Homodimer.</text>
</comment>
<organism evidence="8 9">
    <name type="scientific">Giardia muris</name>
    <dbReference type="NCBI Taxonomy" id="5742"/>
    <lineage>
        <taxon>Eukaryota</taxon>
        <taxon>Metamonada</taxon>
        <taxon>Diplomonadida</taxon>
        <taxon>Hexamitidae</taxon>
        <taxon>Giardiinae</taxon>
        <taxon>Giardia</taxon>
    </lineage>
</organism>
<evidence type="ECO:0000259" key="7">
    <source>
        <dbReference type="Pfam" id="PF00155"/>
    </source>
</evidence>
<dbReference type="InterPro" id="IPR004839">
    <property type="entry name" value="Aminotransferase_I/II_large"/>
</dbReference>
<dbReference type="OrthoDB" id="1732682at2759"/>
<dbReference type="AlphaFoldDB" id="A0A4Z1SQX5"/>
<dbReference type="GO" id="GO:0030170">
    <property type="term" value="F:pyridoxal phosphate binding"/>
    <property type="evidence" value="ECO:0007669"/>
    <property type="project" value="InterPro"/>
</dbReference>
<comment type="similarity">
    <text evidence="6">Belongs to the class-I pyridoxal-phosphate-dependent aminotransferase family. Alanine aminotransferase subfamily.</text>
</comment>
<dbReference type="SUPFAM" id="SSF53383">
    <property type="entry name" value="PLP-dependent transferases"/>
    <property type="match status" value="1"/>
</dbReference>
<keyword evidence="3 8" id="KW-0032">Aminotransferase</keyword>
<evidence type="ECO:0000313" key="8">
    <source>
        <dbReference type="EMBL" id="TNJ28284.1"/>
    </source>
</evidence>
<proteinExistence type="inferred from homology"/>
<keyword evidence="4 8" id="KW-0808">Transferase</keyword>
<feature type="domain" description="Aminotransferase class I/classII large" evidence="7">
    <location>
        <begin position="109"/>
        <end position="465"/>
    </location>
</feature>
<dbReference type="FunFam" id="3.40.640.10:FF:000104">
    <property type="entry name" value="Alanine aminotransferase, putative"/>
    <property type="match status" value="1"/>
</dbReference>
<evidence type="ECO:0000256" key="2">
    <source>
        <dbReference type="ARBA" id="ARBA00011738"/>
    </source>
</evidence>
<evidence type="ECO:0000256" key="5">
    <source>
        <dbReference type="ARBA" id="ARBA00022898"/>
    </source>
</evidence>
<dbReference type="EMBL" id="VDLU01000002">
    <property type="protein sequence ID" value="TNJ28284.1"/>
    <property type="molecule type" value="Genomic_DNA"/>
</dbReference>
<protein>
    <submittedName>
        <fullName evidence="8">Putative Alanine aminotransferase</fullName>
    </submittedName>
</protein>
<comment type="caution">
    <text evidence="8">The sequence shown here is derived from an EMBL/GenBank/DDBJ whole genome shotgun (WGS) entry which is preliminary data.</text>
</comment>
<reference evidence="8 9" key="1">
    <citation type="submission" date="2019-05" db="EMBL/GenBank/DDBJ databases">
        <title>The compact genome of Giardia muris reveals important steps in the evolution of intestinal protozoan parasites.</title>
        <authorList>
            <person name="Xu F."/>
            <person name="Jimenez-Gonzalez A."/>
            <person name="Einarsson E."/>
            <person name="Astvaldsson A."/>
            <person name="Peirasmaki D."/>
            <person name="Eckmann L."/>
            <person name="Andersson J.O."/>
            <person name="Svard S.G."/>
            <person name="Jerlstrom-Hultqvist J."/>
        </authorList>
    </citation>
    <scope>NUCLEOTIDE SEQUENCE [LARGE SCALE GENOMIC DNA]</scope>
    <source>
        <strain evidence="8 9">Roberts-Thomson</strain>
    </source>
</reference>
<dbReference type="PANTHER" id="PTHR11751:SF29">
    <property type="entry name" value="ALANINE TRANSAMINASE"/>
    <property type="match status" value="1"/>
</dbReference>
<dbReference type="Gene3D" id="3.90.1150.10">
    <property type="entry name" value="Aspartate Aminotransferase, domain 1"/>
    <property type="match status" value="1"/>
</dbReference>
<keyword evidence="9" id="KW-1185">Reference proteome</keyword>
<dbReference type="InterPro" id="IPR015424">
    <property type="entry name" value="PyrdxlP-dep_Trfase"/>
</dbReference>
<comment type="cofactor">
    <cofactor evidence="1">
        <name>pyridoxal 5'-phosphate</name>
        <dbReference type="ChEBI" id="CHEBI:597326"/>
    </cofactor>
</comment>
<dbReference type="Gene3D" id="3.40.640.10">
    <property type="entry name" value="Type I PLP-dependent aspartate aminotransferase-like (Major domain)"/>
    <property type="match status" value="1"/>
</dbReference>
<dbReference type="InterPro" id="IPR015421">
    <property type="entry name" value="PyrdxlP-dep_Trfase_major"/>
</dbReference>
<dbReference type="InterPro" id="IPR015422">
    <property type="entry name" value="PyrdxlP-dep_Trfase_small"/>
</dbReference>
<evidence type="ECO:0000256" key="3">
    <source>
        <dbReference type="ARBA" id="ARBA00022576"/>
    </source>
</evidence>
<dbReference type="Pfam" id="PF00155">
    <property type="entry name" value="Aminotran_1_2"/>
    <property type="match status" value="1"/>
</dbReference>
<dbReference type="PANTHER" id="PTHR11751">
    <property type="entry name" value="ALANINE AMINOTRANSFERASE"/>
    <property type="match status" value="1"/>
</dbReference>
<dbReference type="InterPro" id="IPR045088">
    <property type="entry name" value="ALAT1/2-like"/>
</dbReference>
<evidence type="ECO:0000256" key="4">
    <source>
        <dbReference type="ARBA" id="ARBA00022679"/>
    </source>
</evidence>
<dbReference type="UniPathway" id="UPA00528">
    <property type="reaction ID" value="UER00586"/>
</dbReference>
<gene>
    <name evidence="8" type="ORF">GMRT_11424</name>
</gene>
<dbReference type="VEuPathDB" id="GiardiaDB:GMRT_11424"/>
<evidence type="ECO:0000313" key="9">
    <source>
        <dbReference type="Proteomes" id="UP000315496"/>
    </source>
</evidence>
<dbReference type="FunFam" id="3.90.1150.10:FF:000140">
    <property type="entry name" value="alanine aminotransferase 1"/>
    <property type="match status" value="1"/>
</dbReference>
<dbReference type="GO" id="GO:0004021">
    <property type="term" value="F:L-alanine:2-oxoglutarate aminotransferase activity"/>
    <property type="evidence" value="ECO:0007669"/>
    <property type="project" value="TreeGrafter"/>
</dbReference>
<dbReference type="CDD" id="cd00609">
    <property type="entry name" value="AAT_like"/>
    <property type="match status" value="1"/>
</dbReference>
<name>A0A4Z1SQX5_GIAMU</name>
<dbReference type="GO" id="GO:0042853">
    <property type="term" value="P:L-alanine catabolic process"/>
    <property type="evidence" value="ECO:0007669"/>
    <property type="project" value="UniProtKB-UniPathway"/>
</dbReference>
<keyword evidence="5" id="KW-0663">Pyridoxal phosphate</keyword>